<sequence length="263" mass="28385">MKHRCAVVTGASKGIGLEIAKALLADGYQVFGLARSSANLSEIDWISCDVTKRESVAAAFEKVQEKAGCIDLLVVNAGMGISGAAEFTSEKDYRRQFEVNVFGAIACAQQAAYRMRAQGGGKIIFISSLAAIFPIPFQSYYAASKAGVNAFSDALGIEMKPFGVETCTVMLNDVKTEFTENRVKTAEGDDTYKGRIAASVAKMEQSEQNGMSPVKVADTVCALVRRKKLPAHKIVGLSNEFLGLLYRILPTNSMLWILAKIYG</sequence>
<evidence type="ECO:0000256" key="1">
    <source>
        <dbReference type="ARBA" id="ARBA00006484"/>
    </source>
</evidence>
<dbReference type="PROSITE" id="PS00061">
    <property type="entry name" value="ADH_SHORT"/>
    <property type="match status" value="1"/>
</dbReference>
<evidence type="ECO:0000313" key="5">
    <source>
        <dbReference type="Proteomes" id="UP000446866"/>
    </source>
</evidence>
<dbReference type="CDD" id="cd05374">
    <property type="entry name" value="17beta-HSD-like_SDR_c"/>
    <property type="match status" value="1"/>
</dbReference>
<dbReference type="PANTHER" id="PTHR44169:SF6">
    <property type="entry name" value="NADPH-DEPENDENT 1-ACYLDIHYDROXYACETONE PHOSPHATE REDUCTASE"/>
    <property type="match status" value="1"/>
</dbReference>
<dbReference type="InterPro" id="IPR002347">
    <property type="entry name" value="SDR_fam"/>
</dbReference>
<dbReference type="EMBL" id="QXWK01000024">
    <property type="protein sequence ID" value="NBH62410.1"/>
    <property type="molecule type" value="Genomic_DNA"/>
</dbReference>
<evidence type="ECO:0000313" key="4">
    <source>
        <dbReference type="EMBL" id="NBH62410.1"/>
    </source>
</evidence>
<dbReference type="PRINTS" id="PR00080">
    <property type="entry name" value="SDRFAMILY"/>
</dbReference>
<comment type="caution">
    <text evidence="4">The sequence shown here is derived from an EMBL/GenBank/DDBJ whole genome shotgun (WGS) entry which is preliminary data.</text>
</comment>
<protein>
    <submittedName>
        <fullName evidence="4">SDR family oxidoreductase</fullName>
    </submittedName>
</protein>
<reference evidence="4 5" key="1">
    <citation type="submission" date="2018-08" db="EMBL/GenBank/DDBJ databases">
        <title>Murine metabolic-syndrome-specific gut microbial biobank.</title>
        <authorList>
            <person name="Liu C."/>
        </authorList>
    </citation>
    <scope>NUCLEOTIDE SEQUENCE [LARGE SCALE GENOMIC DNA]</scope>
    <source>
        <strain evidence="4 5">28</strain>
    </source>
</reference>
<dbReference type="SUPFAM" id="SSF51735">
    <property type="entry name" value="NAD(P)-binding Rossmann-fold domains"/>
    <property type="match status" value="1"/>
</dbReference>
<accession>A0A845QJW6</accession>
<name>A0A845QJW6_9FIRM</name>
<dbReference type="PRINTS" id="PR00081">
    <property type="entry name" value="GDHRDH"/>
</dbReference>
<dbReference type="InterPro" id="IPR020904">
    <property type="entry name" value="Sc_DH/Rdtase_CS"/>
</dbReference>
<dbReference type="InterPro" id="IPR036291">
    <property type="entry name" value="NAD(P)-bd_dom_sf"/>
</dbReference>
<dbReference type="Pfam" id="PF00106">
    <property type="entry name" value="adh_short"/>
    <property type="match status" value="1"/>
</dbReference>
<proteinExistence type="inferred from homology"/>
<evidence type="ECO:0000256" key="3">
    <source>
        <dbReference type="RuleBase" id="RU000363"/>
    </source>
</evidence>
<dbReference type="PANTHER" id="PTHR44169">
    <property type="entry name" value="NADPH-DEPENDENT 1-ACYLDIHYDROXYACETONE PHOSPHATE REDUCTASE"/>
    <property type="match status" value="1"/>
</dbReference>
<dbReference type="GO" id="GO:0016491">
    <property type="term" value="F:oxidoreductase activity"/>
    <property type="evidence" value="ECO:0007669"/>
    <property type="project" value="UniProtKB-KW"/>
</dbReference>
<dbReference type="Proteomes" id="UP000446866">
    <property type="component" value="Unassembled WGS sequence"/>
</dbReference>
<keyword evidence="2" id="KW-0560">Oxidoreductase</keyword>
<gene>
    <name evidence="4" type="ORF">D0435_12185</name>
</gene>
<comment type="similarity">
    <text evidence="1 3">Belongs to the short-chain dehydrogenases/reductases (SDR) family.</text>
</comment>
<dbReference type="Gene3D" id="3.40.50.720">
    <property type="entry name" value="NAD(P)-binding Rossmann-like Domain"/>
    <property type="match status" value="1"/>
</dbReference>
<dbReference type="RefSeq" id="WP_160202695.1">
    <property type="nucleotide sequence ID" value="NZ_QXWK01000024.1"/>
</dbReference>
<dbReference type="AlphaFoldDB" id="A0A845QJW6"/>
<evidence type="ECO:0000256" key="2">
    <source>
        <dbReference type="ARBA" id="ARBA00023002"/>
    </source>
</evidence>
<keyword evidence="5" id="KW-1185">Reference proteome</keyword>
<organism evidence="4 5">
    <name type="scientific">Anaerotruncus colihominis</name>
    <dbReference type="NCBI Taxonomy" id="169435"/>
    <lineage>
        <taxon>Bacteria</taxon>
        <taxon>Bacillati</taxon>
        <taxon>Bacillota</taxon>
        <taxon>Clostridia</taxon>
        <taxon>Eubacteriales</taxon>
        <taxon>Oscillospiraceae</taxon>
        <taxon>Anaerotruncus</taxon>
    </lineage>
</organism>